<dbReference type="Proteomes" id="UP000737420">
    <property type="component" value="Unassembled WGS sequence"/>
</dbReference>
<evidence type="ECO:0000313" key="3">
    <source>
        <dbReference type="EMBL" id="BBQ31767.1"/>
    </source>
</evidence>
<evidence type="ECO:0000313" key="12">
    <source>
        <dbReference type="Proteomes" id="UP000737420"/>
    </source>
</evidence>
<dbReference type="Proteomes" id="UP000887009">
    <property type="component" value="Unassembled WGS sequence"/>
</dbReference>
<dbReference type="Proteomes" id="UP000266778">
    <property type="component" value="Chromosome"/>
</dbReference>
<keyword evidence="1" id="KW-0732">Signal</keyword>
<protein>
    <submittedName>
        <fullName evidence="7">YtfJ family protein</fullName>
    </submittedName>
</protein>
<evidence type="ECO:0000313" key="7">
    <source>
        <dbReference type="EMBL" id="MDX7722107.1"/>
    </source>
</evidence>
<dbReference type="AlphaFoldDB" id="A0A081LR52"/>
<reference evidence="4 12" key="4">
    <citation type="submission" date="2021-07" db="EMBL/GenBank/DDBJ databases">
        <title>Draft genome sequence of carbapenem-resistant Aeromonas spp. in Japan.</title>
        <authorList>
            <person name="Maehana S."/>
            <person name="Suzuki M."/>
            <person name="Kitasato H."/>
        </authorList>
    </citation>
    <scope>NUCLEOTIDE SEQUENCE</scope>
    <source>
        <strain evidence="4">KAM348</strain>
        <strain evidence="5">KAM351</strain>
        <strain evidence="6 12">KAM382</strain>
    </source>
</reference>
<gene>
    <name evidence="2" type="ORF">C1C91_12285</name>
    <name evidence="8" type="ORF">JC965_06120</name>
    <name evidence="4" type="ORF">KAM348_33150</name>
    <name evidence="5" type="ORF">KAM351_21710</name>
    <name evidence="6" type="ORF">KAM382_34200</name>
    <name evidence="9" type="ORF">OJY61_17145</name>
    <name evidence="10" type="ORF">P5S46_03460</name>
    <name evidence="7" type="ORF">SJS77_16850</name>
    <name evidence="3" type="ORF">WP2W18E01_33490</name>
</gene>
<dbReference type="RefSeq" id="WP_010675585.1">
    <property type="nucleotide sequence ID" value="NZ_AP019195.1"/>
</dbReference>
<dbReference type="OrthoDB" id="5689995at2"/>
<sequence>MKHLVLTLALLPTLVMAHNIKESTQVPLVNISDKGELVLKEKEISYQPWQSKVLTGKVFLIQHIAGRSSAKELNAPMIEAIKAAKLPHDKYQTVTIINSNDAIWGTSGFVKSSAEDSKKEFPWSAMVLDAKGMARNAWALTPESSAIILLDKEGKVLFAKDGQLDAAEITKVMGLIQSHL</sequence>
<dbReference type="GeneID" id="48821077"/>
<dbReference type="Proteomes" id="UP000886934">
    <property type="component" value="Unassembled WGS sequence"/>
</dbReference>
<feature type="chain" id="PRO_5044540194" evidence="1">
    <location>
        <begin position="18"/>
        <end position="180"/>
    </location>
</feature>
<evidence type="ECO:0000313" key="2">
    <source>
        <dbReference type="EMBL" id="AXB05666.1"/>
    </source>
</evidence>
<dbReference type="EMBL" id="BPNL01000044">
    <property type="protein sequence ID" value="GJA55892.1"/>
    <property type="molecule type" value="Genomic_DNA"/>
</dbReference>
<dbReference type="InterPro" id="IPR006513">
    <property type="entry name" value="YtfJ_HI0045"/>
</dbReference>
<reference evidence="3 11" key="2">
    <citation type="submission" date="2019-12" db="EMBL/GenBank/DDBJ databases">
        <title>complete genome sequences of Aeromonas caviae str. WP2-W18-ESBL-01 isolated from wastewater treatment plant effluent.</title>
        <authorList>
            <person name="Sekizuka T."/>
            <person name="Itokawa K."/>
            <person name="Yatsu K."/>
            <person name="Inamine Y."/>
            <person name="Kuroda M."/>
        </authorList>
    </citation>
    <scope>NUCLEOTIDE SEQUENCE [LARGE SCALE GENOMIC DNA]</scope>
    <source>
        <strain evidence="3 11">WP2-W18-ESBL-01</strain>
    </source>
</reference>
<reference evidence="9" key="6">
    <citation type="submission" date="2023-04" db="EMBL/GenBank/DDBJ databases">
        <title>Whole Genome Sequence of Multi-drug resistant Aeromonas caviae as a gut pathogen in newborn.</title>
        <authorList>
            <person name="Jadhav S.V."/>
            <person name="Saroj S.D."/>
            <person name="Saha U.B."/>
            <person name="Sen S."/>
            <person name="Kher A."/>
        </authorList>
    </citation>
    <scope>NUCLEOTIDE SEQUENCE</scope>
    <source>
        <strain evidence="9">SVJ23</strain>
    </source>
</reference>
<name>A0A081LR52_AERCA</name>
<evidence type="ECO:0000313" key="4">
    <source>
        <dbReference type="EMBL" id="GJA55892.1"/>
    </source>
</evidence>
<dbReference type="Pfam" id="PF09695">
    <property type="entry name" value="YtfJ_HI0045"/>
    <property type="match status" value="1"/>
</dbReference>
<evidence type="ECO:0000256" key="1">
    <source>
        <dbReference type="SAM" id="SignalP"/>
    </source>
</evidence>
<dbReference type="EMBL" id="JAWZVU010000113">
    <property type="protein sequence ID" value="MDX7722107.1"/>
    <property type="molecule type" value="Genomic_DNA"/>
</dbReference>
<dbReference type="NCBIfam" id="TIGR01626">
    <property type="entry name" value="ytfJ_HI0045"/>
    <property type="match status" value="1"/>
</dbReference>
<organism evidence="7 13">
    <name type="scientific">Aeromonas caviae</name>
    <name type="common">Aeromonas punctata</name>
    <dbReference type="NCBI Taxonomy" id="648"/>
    <lineage>
        <taxon>Bacteria</taxon>
        <taxon>Pseudomonadati</taxon>
        <taxon>Pseudomonadota</taxon>
        <taxon>Gammaproteobacteria</taxon>
        <taxon>Aeromonadales</taxon>
        <taxon>Aeromonadaceae</taxon>
        <taxon>Aeromonas</taxon>
    </lineage>
</organism>
<dbReference type="EMBL" id="CP025706">
    <property type="protein sequence ID" value="AXB05666.1"/>
    <property type="molecule type" value="Genomic_DNA"/>
</dbReference>
<evidence type="ECO:0000313" key="5">
    <source>
        <dbReference type="EMBL" id="GJA63560.1"/>
    </source>
</evidence>
<proteinExistence type="predicted"/>
<dbReference type="KEGG" id="acav:VI35_03580"/>
<accession>A0A081LR52</accession>
<evidence type="ECO:0000313" key="8">
    <source>
        <dbReference type="EMBL" id="QQA62061.1"/>
    </source>
</evidence>
<dbReference type="EMBL" id="AP021927">
    <property type="protein sequence ID" value="BBQ31767.1"/>
    <property type="molecule type" value="Genomic_DNA"/>
</dbReference>
<reference evidence="7" key="7">
    <citation type="submission" date="2023-11" db="EMBL/GenBank/DDBJ databases">
        <title>WGS of Aeromonas in Northern Israel.</title>
        <authorList>
            <person name="Hershko Y."/>
        </authorList>
    </citation>
    <scope>NUCLEOTIDE SEQUENCE</scope>
    <source>
        <strain evidence="7">77416</strain>
    </source>
</reference>
<dbReference type="EMBL" id="BPOP01000044">
    <property type="protein sequence ID" value="GJB93359.1"/>
    <property type="molecule type" value="Genomic_DNA"/>
</dbReference>
<dbReference type="EMBL" id="CP065937">
    <property type="protein sequence ID" value="QQA62061.1"/>
    <property type="molecule type" value="Genomic_DNA"/>
</dbReference>
<dbReference type="EMBL" id="BPNN01000028">
    <property type="protein sequence ID" value="GJA63560.1"/>
    <property type="molecule type" value="Genomic_DNA"/>
</dbReference>
<feature type="signal peptide" evidence="1">
    <location>
        <begin position="1"/>
        <end position="17"/>
    </location>
</feature>
<evidence type="ECO:0000313" key="9">
    <source>
        <dbReference type="EMBL" id="UZC85551.1"/>
    </source>
</evidence>
<reference evidence="10" key="5">
    <citation type="submission" date="2023-03" db="EMBL/GenBank/DDBJ databases">
        <title>Aeromonas caviae strain AC1520.</title>
        <authorList>
            <person name="Xie T."/>
            <person name="Zhang Q."/>
            <person name="Deng J."/>
            <person name="Li X."/>
        </authorList>
    </citation>
    <scope>NUCLEOTIDE SEQUENCE</scope>
    <source>
        <strain evidence="10">AC1520</strain>
    </source>
</reference>
<dbReference type="EMBL" id="CP120942">
    <property type="protein sequence ID" value="WFF98672.1"/>
    <property type="molecule type" value="Genomic_DNA"/>
</dbReference>
<dbReference type="Proteomes" id="UP001163285">
    <property type="component" value="Chromosome"/>
</dbReference>
<dbReference type="Proteomes" id="UP000515756">
    <property type="component" value="Chromosome"/>
</dbReference>
<dbReference type="EMBL" id="CP110176">
    <property type="protein sequence ID" value="UZC85551.1"/>
    <property type="molecule type" value="Genomic_DNA"/>
</dbReference>
<reference evidence="8" key="3">
    <citation type="submission" date="2020-12" db="EMBL/GenBank/DDBJ databases">
        <title>GES Beta-lactamases isolated from hospital effluents in Brazil.</title>
        <authorList>
            <person name="Conte D."/>
            <person name="Mesa D."/>
            <person name="Palmeiro J.K."/>
            <person name="Dalla-Costa L.M."/>
        </authorList>
    </citation>
    <scope>NUCLEOTIDE SEQUENCE [LARGE SCALE GENOMIC DNA]</scope>
    <source>
        <strain evidence="8">Aero21</strain>
    </source>
</reference>
<evidence type="ECO:0000313" key="11">
    <source>
        <dbReference type="Proteomes" id="UP000515756"/>
    </source>
</evidence>
<evidence type="ECO:0000313" key="10">
    <source>
        <dbReference type="EMBL" id="WFF98672.1"/>
    </source>
</evidence>
<dbReference type="Proteomes" id="UP001277183">
    <property type="component" value="Unassembled WGS sequence"/>
</dbReference>
<evidence type="ECO:0000313" key="13">
    <source>
        <dbReference type="Proteomes" id="UP001277183"/>
    </source>
</evidence>
<dbReference type="Proteomes" id="UP001218423">
    <property type="component" value="Chromosome"/>
</dbReference>
<evidence type="ECO:0000313" key="6">
    <source>
        <dbReference type="EMBL" id="GJB93359.1"/>
    </source>
</evidence>
<reference evidence="2" key="1">
    <citation type="journal article" date="2019" name="J Environ">
        <title>Genetic characterization and potential molecular dissemination mechanism of tet (31) gene in Aeromonas caviae from an oxytetracycline wastewater treatment system.</title>
        <authorList>
            <person name="Shi Y."/>
            <person name="Tian Z."/>
            <person name="Leclercq S.O."/>
            <person name="Zhang H."/>
            <person name="Yang M."/>
            <person name="Zhang Y."/>
        </authorList>
    </citation>
    <scope>NUCLEOTIDE SEQUENCE</scope>
    <source>
        <strain evidence="2">T25-39</strain>
    </source>
</reference>